<dbReference type="SUPFAM" id="SSF53187">
    <property type="entry name" value="Zn-dependent exopeptidases"/>
    <property type="match status" value="1"/>
</dbReference>
<dbReference type="GO" id="GO:0046657">
    <property type="term" value="P:folic acid catabolic process"/>
    <property type="evidence" value="ECO:0007669"/>
    <property type="project" value="TreeGrafter"/>
</dbReference>
<comment type="caution">
    <text evidence="1">The sequence shown here is derived from an EMBL/GenBank/DDBJ whole genome shotgun (WGS) entry which is preliminary data.</text>
</comment>
<dbReference type="InterPro" id="IPR052030">
    <property type="entry name" value="Peptidase_M20/M20A_hydrolases"/>
</dbReference>
<dbReference type="GO" id="GO:0071713">
    <property type="term" value="F:para-aminobenzoyl-glutamate hydrolase activity"/>
    <property type="evidence" value="ECO:0007669"/>
    <property type="project" value="TreeGrafter"/>
</dbReference>
<sequence length="378" mass="39026">MAVDTHDREFLDAVTTATPTIESVVDFVTAHPELAHQETQCAAHLVAQLRDAGYAVTEGVAGMRTAFRAELAFGAPGRSVGVIAVYDAPASIDETGAVVPEHSCGHGPQSGGVIGAALALAAVGDRLAGSVVIVGCPADEIHSPLTRELGSGKALTAAHGVWDDVDVVLYPHPEFIDTVWPSSLLMRRETARVVGRRTLRRDVVSTPLAALENVSRIAAAIDPATLIIESVSVDGDVEENAGMTFEASFLLFASSEAELDALAAEVHDLLGPADWSRGAAISAVRPDAGVTALVGDAFAAAGRDFIAEPDPLAFATDFGNVTQVARAAIVGVGRAEGWRYHTPDGTAEFAGAAGKENAVVTAQVIGLSVIRIAAATEL</sequence>
<dbReference type="Pfam" id="PF01546">
    <property type="entry name" value="Peptidase_M20"/>
    <property type="match status" value="1"/>
</dbReference>
<dbReference type="Proteomes" id="UP000288603">
    <property type="component" value="Unassembled WGS sequence"/>
</dbReference>
<dbReference type="PANTHER" id="PTHR30575">
    <property type="entry name" value="PEPTIDASE M20"/>
    <property type="match status" value="1"/>
</dbReference>
<dbReference type="GO" id="GO:0016805">
    <property type="term" value="F:dipeptidase activity"/>
    <property type="evidence" value="ECO:0007669"/>
    <property type="project" value="TreeGrafter"/>
</dbReference>
<reference evidence="1 2" key="1">
    <citation type="submission" date="2018-12" db="EMBL/GenBank/DDBJ databases">
        <authorList>
            <person name="Li F."/>
        </authorList>
    </citation>
    <scope>NUCLEOTIDE SEQUENCE [LARGE SCALE GENOMIC DNA]</scope>
    <source>
        <strain evidence="1 2">8H24J-4-2</strain>
    </source>
</reference>
<evidence type="ECO:0000313" key="2">
    <source>
        <dbReference type="Proteomes" id="UP000288603"/>
    </source>
</evidence>
<organism evidence="1 2">
    <name type="scientific">Labedella populi</name>
    <dbReference type="NCBI Taxonomy" id="2498850"/>
    <lineage>
        <taxon>Bacteria</taxon>
        <taxon>Bacillati</taxon>
        <taxon>Actinomycetota</taxon>
        <taxon>Actinomycetes</taxon>
        <taxon>Micrococcales</taxon>
        <taxon>Microbacteriaceae</taxon>
        <taxon>Labedella</taxon>
    </lineage>
</organism>
<name>A0A3S4A390_9MICO</name>
<dbReference type="RefSeq" id="WP_128499924.1">
    <property type="nucleotide sequence ID" value="NZ_RZNC01000005.1"/>
</dbReference>
<dbReference type="AlphaFoldDB" id="A0A3S4A390"/>
<evidence type="ECO:0008006" key="3">
    <source>
        <dbReference type="Google" id="ProtNLM"/>
    </source>
</evidence>
<dbReference type="InterPro" id="IPR002933">
    <property type="entry name" value="Peptidase_M20"/>
</dbReference>
<dbReference type="EMBL" id="RZNC01000005">
    <property type="protein sequence ID" value="RWZ59354.1"/>
    <property type="molecule type" value="Genomic_DNA"/>
</dbReference>
<dbReference type="GO" id="GO:0005737">
    <property type="term" value="C:cytoplasm"/>
    <property type="evidence" value="ECO:0007669"/>
    <property type="project" value="TreeGrafter"/>
</dbReference>
<accession>A0A3S4A390</accession>
<dbReference type="OrthoDB" id="9781032at2"/>
<dbReference type="Gene3D" id="3.30.70.360">
    <property type="match status" value="1"/>
</dbReference>
<dbReference type="PANTHER" id="PTHR30575:SF0">
    <property type="entry name" value="XAA-ARG DIPEPTIDASE"/>
    <property type="match status" value="1"/>
</dbReference>
<proteinExistence type="predicted"/>
<evidence type="ECO:0000313" key="1">
    <source>
        <dbReference type="EMBL" id="RWZ59354.1"/>
    </source>
</evidence>
<protein>
    <recommendedName>
        <fullName evidence="3">Amidohydrolase</fullName>
    </recommendedName>
</protein>
<dbReference type="Gene3D" id="3.40.630.10">
    <property type="entry name" value="Zn peptidases"/>
    <property type="match status" value="1"/>
</dbReference>
<keyword evidence="2" id="KW-1185">Reference proteome</keyword>
<gene>
    <name evidence="1" type="ORF">ELQ92_13970</name>
</gene>